<dbReference type="RefSeq" id="WP_149037572.1">
    <property type="nucleotide sequence ID" value="NZ_CP012700.1"/>
</dbReference>
<evidence type="ECO:0000313" key="3">
    <source>
        <dbReference type="Proteomes" id="UP000058074"/>
    </source>
</evidence>
<dbReference type="EMBL" id="CP012700">
    <property type="protein sequence ID" value="ALH79238.1"/>
    <property type="molecule type" value="Genomic_DNA"/>
</dbReference>
<dbReference type="Proteomes" id="UP000058074">
    <property type="component" value="Chromosome"/>
</dbReference>
<reference evidence="2 3" key="1">
    <citation type="journal article" date="2015" name="Genome Announc.">
        <title>Complete Genome Sequence of Polypropylene Glycol- and Polyethylene Glycol-Degrading Sphingopyxis macrogoltabida Strain EY-1.</title>
        <authorList>
            <person name="Ohtsubo Y."/>
            <person name="Nagata Y."/>
            <person name="Numata M."/>
            <person name="Tsuchikane K."/>
            <person name="Hosoyama A."/>
            <person name="Yamazoe A."/>
            <person name="Tsuda M."/>
            <person name="Fujita N."/>
            <person name="Kawai F."/>
        </authorList>
    </citation>
    <scope>NUCLEOTIDE SEQUENCE [LARGE SCALE GENOMIC DNA]</scope>
    <source>
        <strain evidence="2 3">EY-1</strain>
    </source>
</reference>
<feature type="region of interest" description="Disordered" evidence="1">
    <location>
        <begin position="60"/>
        <end position="79"/>
    </location>
</feature>
<accession>A0A0N9UWI7</accession>
<name>A0A0N9UWI7_SPHMC</name>
<sequence>MISSLPVSRTAANRRVMRNGLIQFMLLIAALLAGVDMPAMAFDNVPATLVEAHHQTCVEVSNDGAPDDNSPTGSGSELLHHHHCPAGLIVEDSALAASAVLARDSHLSRASAALASRVIAPPTQPPAA</sequence>
<evidence type="ECO:0008006" key="4">
    <source>
        <dbReference type="Google" id="ProtNLM"/>
    </source>
</evidence>
<protein>
    <recommendedName>
        <fullName evidence="4">DUF2946 domain-containing protein</fullName>
    </recommendedName>
</protein>
<evidence type="ECO:0000313" key="2">
    <source>
        <dbReference type="EMBL" id="ALH79238.1"/>
    </source>
</evidence>
<proteinExistence type="predicted"/>
<dbReference type="OrthoDB" id="7451342at2"/>
<dbReference type="PATRIC" id="fig|33050.5.peg.475"/>
<gene>
    <name evidence="2" type="ORF">AN936_02275</name>
</gene>
<dbReference type="KEGG" id="smag:AN936_02275"/>
<evidence type="ECO:0000256" key="1">
    <source>
        <dbReference type="SAM" id="MobiDB-lite"/>
    </source>
</evidence>
<dbReference type="AlphaFoldDB" id="A0A0N9UWI7"/>
<organism evidence="2 3">
    <name type="scientific">Sphingopyxis macrogoltabida</name>
    <name type="common">Sphingomonas macrogoltabidus</name>
    <dbReference type="NCBI Taxonomy" id="33050"/>
    <lineage>
        <taxon>Bacteria</taxon>
        <taxon>Pseudomonadati</taxon>
        <taxon>Pseudomonadota</taxon>
        <taxon>Alphaproteobacteria</taxon>
        <taxon>Sphingomonadales</taxon>
        <taxon>Sphingomonadaceae</taxon>
        <taxon>Sphingopyxis</taxon>
    </lineage>
</organism>